<evidence type="ECO:0000313" key="1">
    <source>
        <dbReference type="EMBL" id="MBM6878681.1"/>
    </source>
</evidence>
<evidence type="ECO:0000313" key="2">
    <source>
        <dbReference type="Proteomes" id="UP000729290"/>
    </source>
</evidence>
<reference evidence="1 2" key="1">
    <citation type="journal article" date="2021" name="Sci. Rep.">
        <title>The distribution of antibiotic resistance genes in chicken gut microbiota commensals.</title>
        <authorList>
            <person name="Juricova H."/>
            <person name="Matiasovicova J."/>
            <person name="Kubasova T."/>
            <person name="Cejkova D."/>
            <person name="Rychlik I."/>
        </authorList>
    </citation>
    <scope>NUCLEOTIDE SEQUENCE [LARGE SCALE GENOMIC DNA]</scope>
    <source>
        <strain evidence="1 2">An431b</strain>
    </source>
</reference>
<gene>
    <name evidence="1" type="ORF">H9X83_11000</name>
</gene>
<keyword evidence="2" id="KW-1185">Reference proteome</keyword>
<proteinExistence type="predicted"/>
<dbReference type="InterPro" id="IPR024787">
    <property type="entry name" value="EcsC"/>
</dbReference>
<dbReference type="Pfam" id="PF12787">
    <property type="entry name" value="EcsC"/>
    <property type="match status" value="1"/>
</dbReference>
<name>A0ABS2GB08_9FIRM</name>
<accession>A0ABS2GB08</accession>
<dbReference type="EMBL" id="JACSNV010000019">
    <property type="protein sequence ID" value="MBM6878681.1"/>
    <property type="molecule type" value="Genomic_DNA"/>
</dbReference>
<comment type="caution">
    <text evidence="1">The sequence shown here is derived from an EMBL/GenBank/DDBJ whole genome shotgun (WGS) entry which is preliminary data.</text>
</comment>
<sequence length="262" mass="30091">MRDMIQKELEKIQKKEERFLSESKKEKTGTIQELTEKIEKKIPSKLKETLDTAFYKGFYLIFEKGTAVVEKSFKGEEMALEFKVNDFRVDQSPTRRSLKKMDRLAGKSKSLNSAITTVEGAGLGLLGIGLPDIPVFMGMLMKGIYETAVGYGFDYTKEKERVLILRMIYTALAPEEERRQADLWVEDWISHMEEPDVAYDFDEEVREAASALSFSMMTAKFVQGLPVVGVVGGVTNLMTYRRIIGYAALKYKKRYLRKKRKE</sequence>
<dbReference type="PANTHER" id="PTHR41260:SF1">
    <property type="entry name" value="PROTEIN ECSC"/>
    <property type="match status" value="1"/>
</dbReference>
<protein>
    <submittedName>
        <fullName evidence="1">EcsC family protein</fullName>
    </submittedName>
</protein>
<organism evidence="1 2">
    <name type="scientific">Anaerotignum lactatifermentans</name>
    <dbReference type="NCBI Taxonomy" id="160404"/>
    <lineage>
        <taxon>Bacteria</taxon>
        <taxon>Bacillati</taxon>
        <taxon>Bacillota</taxon>
        <taxon>Clostridia</taxon>
        <taxon>Lachnospirales</taxon>
        <taxon>Anaerotignaceae</taxon>
        <taxon>Anaerotignum</taxon>
    </lineage>
</organism>
<dbReference type="Proteomes" id="UP000729290">
    <property type="component" value="Unassembled WGS sequence"/>
</dbReference>
<dbReference type="PANTHER" id="PTHR41260">
    <property type="entry name" value="PROTEIN ECSC"/>
    <property type="match status" value="1"/>
</dbReference>